<proteinExistence type="predicted"/>
<keyword evidence="4" id="KW-1185">Reference proteome</keyword>
<evidence type="ECO:0000313" key="2">
    <source>
        <dbReference type="EMBL" id="GBB98588.1"/>
    </source>
</evidence>
<accession>A0A2Z6S3G2</accession>
<dbReference type="Proteomes" id="UP000247702">
    <property type="component" value="Unassembled WGS sequence"/>
</dbReference>
<feature type="chain" id="PRO_5036060190" description="Granulins domain-containing protein" evidence="1">
    <location>
        <begin position="21"/>
        <end position="245"/>
    </location>
</feature>
<dbReference type="AlphaFoldDB" id="A0A2Z6S3G2"/>
<evidence type="ECO:0000313" key="4">
    <source>
        <dbReference type="Proteomes" id="UP000247702"/>
    </source>
</evidence>
<keyword evidence="1" id="KW-0732">Signal</keyword>
<dbReference type="EMBL" id="BLAL01000012">
    <property type="protein sequence ID" value="GES74730.1"/>
    <property type="molecule type" value="Genomic_DNA"/>
</dbReference>
<evidence type="ECO:0008006" key="5">
    <source>
        <dbReference type="Google" id="ProtNLM"/>
    </source>
</evidence>
<reference evidence="2 4" key="1">
    <citation type="submission" date="2017-11" db="EMBL/GenBank/DDBJ databases">
        <title>The genome of Rhizophagus clarus HR1 reveals common genetic basis of auxotrophy among arbuscular mycorrhizal fungi.</title>
        <authorList>
            <person name="Kobayashi Y."/>
        </authorList>
    </citation>
    <scope>NUCLEOTIDE SEQUENCE [LARGE SCALE GENOMIC DNA]</scope>
    <source>
        <strain evidence="2 4">HR1</strain>
    </source>
</reference>
<dbReference type="EMBL" id="BEXD01002524">
    <property type="protein sequence ID" value="GBB98588.1"/>
    <property type="molecule type" value="Genomic_DNA"/>
</dbReference>
<name>A0A2Z6S3G2_9GLOM</name>
<sequence>MKLILIFVLIIVAFSNFAATESLIWKRDESRTTAVEKTKTPKNSPLVARELICPSGTYECNDSEGGCCSYGATCLPNFKCSASTTSSVMTWKRDESRITTVEKTKTLKNSTLVARELVCPSETYECNDSEGGCCSYGTTCLPDFKCSAPTTSSVTTWKRDESRITTVEKTKPLKNSPLVARELVCPSGTYECSDSEGGCCSYGTICLPDFKCSSGKPTTSSGMSLEASPIISQIFSIVLAYLYLV</sequence>
<dbReference type="OrthoDB" id="2414008at2759"/>
<gene>
    <name evidence="3" type="ORF">RCL2_000219700</name>
    <name evidence="2" type="ORF">RclHR1_03270011</name>
</gene>
<evidence type="ECO:0000313" key="3">
    <source>
        <dbReference type="EMBL" id="GES74730.1"/>
    </source>
</evidence>
<feature type="signal peptide" evidence="1">
    <location>
        <begin position="1"/>
        <end position="20"/>
    </location>
</feature>
<dbReference type="Proteomes" id="UP000615446">
    <property type="component" value="Unassembled WGS sequence"/>
</dbReference>
<evidence type="ECO:0000256" key="1">
    <source>
        <dbReference type="SAM" id="SignalP"/>
    </source>
</evidence>
<comment type="caution">
    <text evidence="2">The sequence shown here is derived from an EMBL/GenBank/DDBJ whole genome shotgun (WGS) entry which is preliminary data.</text>
</comment>
<organism evidence="2 4">
    <name type="scientific">Rhizophagus clarus</name>
    <dbReference type="NCBI Taxonomy" id="94130"/>
    <lineage>
        <taxon>Eukaryota</taxon>
        <taxon>Fungi</taxon>
        <taxon>Fungi incertae sedis</taxon>
        <taxon>Mucoromycota</taxon>
        <taxon>Glomeromycotina</taxon>
        <taxon>Glomeromycetes</taxon>
        <taxon>Glomerales</taxon>
        <taxon>Glomeraceae</taxon>
        <taxon>Rhizophagus</taxon>
    </lineage>
</organism>
<protein>
    <recommendedName>
        <fullName evidence="5">Granulins domain-containing protein</fullName>
    </recommendedName>
</protein>
<reference evidence="3" key="2">
    <citation type="submission" date="2019-10" db="EMBL/GenBank/DDBJ databases">
        <title>Conservation and host-specific expression of non-tandemly repeated heterogenous ribosome RNA gene in arbuscular mycorrhizal fungi.</title>
        <authorList>
            <person name="Maeda T."/>
            <person name="Kobayashi Y."/>
            <person name="Nakagawa T."/>
            <person name="Ezawa T."/>
            <person name="Yamaguchi K."/>
            <person name="Bino T."/>
            <person name="Nishimoto Y."/>
            <person name="Shigenobu S."/>
            <person name="Kawaguchi M."/>
        </authorList>
    </citation>
    <scope>NUCLEOTIDE SEQUENCE</scope>
    <source>
        <strain evidence="3">HR1</strain>
    </source>
</reference>